<dbReference type="EMBL" id="FOFV01000026">
    <property type="protein sequence ID" value="SES40051.1"/>
    <property type="molecule type" value="Genomic_DNA"/>
</dbReference>
<gene>
    <name evidence="2" type="ORF">SAMN04488000_126106</name>
</gene>
<evidence type="ECO:0000313" key="2">
    <source>
        <dbReference type="EMBL" id="SES40051.1"/>
    </source>
</evidence>
<organism evidence="2 3">
    <name type="scientific">Lentzea albida</name>
    <dbReference type="NCBI Taxonomy" id="65499"/>
    <lineage>
        <taxon>Bacteria</taxon>
        <taxon>Bacillati</taxon>
        <taxon>Actinomycetota</taxon>
        <taxon>Actinomycetes</taxon>
        <taxon>Pseudonocardiales</taxon>
        <taxon>Pseudonocardiaceae</taxon>
        <taxon>Lentzea</taxon>
    </lineage>
</organism>
<reference evidence="3" key="1">
    <citation type="submission" date="2016-10" db="EMBL/GenBank/DDBJ databases">
        <authorList>
            <person name="Varghese N."/>
            <person name="Submissions S."/>
        </authorList>
    </citation>
    <scope>NUCLEOTIDE SEQUENCE [LARGE SCALE GENOMIC DNA]</scope>
    <source>
        <strain evidence="3">DSM 44437</strain>
    </source>
</reference>
<proteinExistence type="predicted"/>
<dbReference type="AlphaFoldDB" id="A0A1H9X1Z3"/>
<name>A0A1H9X1Z3_9PSEU</name>
<evidence type="ECO:0000313" key="3">
    <source>
        <dbReference type="Proteomes" id="UP000199503"/>
    </source>
</evidence>
<keyword evidence="3" id="KW-1185">Reference proteome</keyword>
<protein>
    <submittedName>
        <fullName evidence="2">Uncharacterized protein</fullName>
    </submittedName>
</protein>
<evidence type="ECO:0000256" key="1">
    <source>
        <dbReference type="SAM" id="MobiDB-lite"/>
    </source>
</evidence>
<accession>A0A1H9X1Z3</accession>
<sequence length="256" mass="28742">MAEDWDQRWDAGARTFYIAEVVRQSAYALAALDQALEAAEVRDRSEAWPAVQAFLTATANVSKLLWPVRSDRDNRESRWRKFRGERLRVELGIADSSVLPDRDVRNSAEHFDERIDDLVRDQEISESWTAAQAEDFTRLPAPFRAVDLETGEIIAGHDRMAFAPVVAELKALLERCAAVEPQAIGQHDVVAMMATLRWPPLPSIFVPSERPDEPVTAGAELDRSGPRTLEDLVAKVAERLQVEQSGREETPDKAQN</sequence>
<feature type="region of interest" description="Disordered" evidence="1">
    <location>
        <begin position="207"/>
        <end position="227"/>
    </location>
</feature>
<dbReference type="Proteomes" id="UP000199503">
    <property type="component" value="Unassembled WGS sequence"/>
</dbReference>
<dbReference type="OrthoDB" id="3642596at2"/>
<dbReference type="RefSeq" id="WP_089926744.1">
    <property type="nucleotide sequence ID" value="NZ_FOFV01000026.1"/>
</dbReference>